<dbReference type="OrthoDB" id="4856867at2"/>
<feature type="region of interest" description="Disordered" evidence="3">
    <location>
        <begin position="1"/>
        <end position="21"/>
    </location>
</feature>
<evidence type="ECO:0000256" key="3">
    <source>
        <dbReference type="SAM" id="MobiDB-lite"/>
    </source>
</evidence>
<reference evidence="4 5" key="1">
    <citation type="submission" date="2017-06" db="EMBL/GenBank/DDBJ databases">
        <authorList>
            <person name="Kim H.J."/>
            <person name="Triplett B.A."/>
        </authorList>
    </citation>
    <scope>NUCLEOTIDE SEQUENCE [LARGE SCALE GENOMIC DNA]</scope>
    <source>
        <strain evidence="4 5">DSM 44715</strain>
    </source>
</reference>
<dbReference type="PANTHER" id="PTHR12049">
    <property type="entry name" value="PROTEIN ARGININE METHYLTRANSFERASE NDUFAF7, MITOCHONDRIAL"/>
    <property type="match status" value="1"/>
</dbReference>
<feature type="region of interest" description="Disordered" evidence="3">
    <location>
        <begin position="183"/>
        <end position="202"/>
    </location>
</feature>
<dbReference type="AlphaFoldDB" id="A0A239MW83"/>
<name>A0A239MW83_9ACTN</name>
<gene>
    <name evidence="4" type="ORF">SAMN05443665_103255</name>
</gene>
<keyword evidence="1 4" id="KW-0489">Methyltransferase</keyword>
<dbReference type="Proteomes" id="UP000198318">
    <property type="component" value="Unassembled WGS sequence"/>
</dbReference>
<keyword evidence="2 4" id="KW-0808">Transferase</keyword>
<dbReference type="SUPFAM" id="SSF53335">
    <property type="entry name" value="S-adenosyl-L-methionine-dependent methyltransferases"/>
    <property type="match status" value="1"/>
</dbReference>
<dbReference type="InterPro" id="IPR029063">
    <property type="entry name" value="SAM-dependent_MTases_sf"/>
</dbReference>
<proteinExistence type="predicted"/>
<dbReference type="GO" id="GO:0035243">
    <property type="term" value="F:protein-arginine omega-N symmetric methyltransferase activity"/>
    <property type="evidence" value="ECO:0007669"/>
    <property type="project" value="TreeGrafter"/>
</dbReference>
<feature type="compositionally biased region" description="Basic residues" evidence="3">
    <location>
        <begin position="1"/>
        <end position="14"/>
    </location>
</feature>
<protein>
    <submittedName>
        <fullName evidence="4">SAM-dependent methyltransferase, MidA family</fullName>
    </submittedName>
</protein>
<dbReference type="GO" id="GO:0032259">
    <property type="term" value="P:methylation"/>
    <property type="evidence" value="ECO:0007669"/>
    <property type="project" value="UniProtKB-KW"/>
</dbReference>
<dbReference type="EMBL" id="FZOR01000032">
    <property type="protein sequence ID" value="SNT46503.1"/>
    <property type="molecule type" value="Genomic_DNA"/>
</dbReference>
<sequence length="367" mass="39168">MKPRRARTAQSHHRATADGAGDAVARGNVTDVAAVVSEWLTWRTAMERALYGEDGFYRRGERPAEHFRTSVHASPRFAAAIVRLLTEVDALLGHPERLDVVDIGAGSGRLLGNILACAPGDLAARLVPTAVEIAPRPADVPSRITWRPDLPESITGLAVANEWLDNVPLDVVERTPDGVRTVLVDPSTGLERPGPPPSDEDRDWLERWWPLREPGDRAEIGHPRCDAWASVIGRLSRGLAIAVDYSHARDARPVYGTLTGYRDGATVPAVPDGSCDVTAHVALDACTTAGERAGATSTLLTTQRDALRALGLSGARPPLDLAHRDPRAYLAALCHAGEDAELIDPAGLGGFGWLAQTVGIPLPTALT</sequence>
<dbReference type="InterPro" id="IPR038375">
    <property type="entry name" value="NDUFAF7_sf"/>
</dbReference>
<dbReference type="InterPro" id="IPR003788">
    <property type="entry name" value="NDUFAF7"/>
</dbReference>
<evidence type="ECO:0000313" key="5">
    <source>
        <dbReference type="Proteomes" id="UP000198318"/>
    </source>
</evidence>
<dbReference type="Gene3D" id="3.40.50.12710">
    <property type="match status" value="1"/>
</dbReference>
<evidence type="ECO:0000313" key="4">
    <source>
        <dbReference type="EMBL" id="SNT46503.1"/>
    </source>
</evidence>
<dbReference type="PANTHER" id="PTHR12049:SF7">
    <property type="entry name" value="PROTEIN ARGININE METHYLTRANSFERASE NDUFAF7, MITOCHONDRIAL"/>
    <property type="match status" value="1"/>
</dbReference>
<organism evidence="4 5">
    <name type="scientific">Actinomadura meyerae</name>
    <dbReference type="NCBI Taxonomy" id="240840"/>
    <lineage>
        <taxon>Bacteria</taxon>
        <taxon>Bacillati</taxon>
        <taxon>Actinomycetota</taxon>
        <taxon>Actinomycetes</taxon>
        <taxon>Streptosporangiales</taxon>
        <taxon>Thermomonosporaceae</taxon>
        <taxon>Actinomadura</taxon>
    </lineage>
</organism>
<evidence type="ECO:0000256" key="2">
    <source>
        <dbReference type="ARBA" id="ARBA00022679"/>
    </source>
</evidence>
<dbReference type="Pfam" id="PF02636">
    <property type="entry name" value="Methyltransf_28"/>
    <property type="match status" value="1"/>
</dbReference>
<accession>A0A239MW83</accession>
<evidence type="ECO:0000256" key="1">
    <source>
        <dbReference type="ARBA" id="ARBA00022603"/>
    </source>
</evidence>
<keyword evidence="5" id="KW-1185">Reference proteome</keyword>